<evidence type="ECO:0000256" key="1">
    <source>
        <dbReference type="SAM" id="Phobius"/>
    </source>
</evidence>
<protein>
    <submittedName>
        <fullName evidence="2">Uncharacterized protein</fullName>
    </submittedName>
</protein>
<keyword evidence="3" id="KW-1185">Reference proteome</keyword>
<keyword evidence="1" id="KW-1133">Transmembrane helix</keyword>
<gene>
    <name evidence="2" type="ordered locus">Caci_7312</name>
</gene>
<dbReference type="KEGG" id="cai:Caci_7312"/>
<sequence>MSWLTDGSDVATMATGLSAVTAAFVWTNAQLRGWKQERAAMRRRNWHGYIELGMIDTWGVRLVEQPDEPTARVVLEVVTSDGTPDDHMAHTMHQRVKQDGWLSRSPTPTEYEFLKHLYRERGYGKGERVD</sequence>
<dbReference type="Proteomes" id="UP000000851">
    <property type="component" value="Chromosome"/>
</dbReference>
<accession>C7Q8F3</accession>
<dbReference type="AlphaFoldDB" id="C7Q8F3"/>
<dbReference type="HOGENOM" id="CLU_1934254_0_0_11"/>
<feature type="transmembrane region" description="Helical" evidence="1">
    <location>
        <begin position="12"/>
        <end position="34"/>
    </location>
</feature>
<dbReference type="EMBL" id="CP001700">
    <property type="protein sequence ID" value="ACU76141.1"/>
    <property type="molecule type" value="Genomic_DNA"/>
</dbReference>
<dbReference type="InParanoid" id="C7Q8F3"/>
<organism evidence="2 3">
    <name type="scientific">Catenulispora acidiphila (strain DSM 44928 / JCM 14897 / NBRC 102108 / NRRL B-24433 / ID139908)</name>
    <dbReference type="NCBI Taxonomy" id="479433"/>
    <lineage>
        <taxon>Bacteria</taxon>
        <taxon>Bacillati</taxon>
        <taxon>Actinomycetota</taxon>
        <taxon>Actinomycetes</taxon>
        <taxon>Catenulisporales</taxon>
        <taxon>Catenulisporaceae</taxon>
        <taxon>Catenulispora</taxon>
    </lineage>
</organism>
<name>C7Q8F3_CATAD</name>
<keyword evidence="1" id="KW-0812">Transmembrane</keyword>
<proteinExistence type="predicted"/>
<evidence type="ECO:0000313" key="3">
    <source>
        <dbReference type="Proteomes" id="UP000000851"/>
    </source>
</evidence>
<keyword evidence="1" id="KW-0472">Membrane</keyword>
<reference evidence="2 3" key="1">
    <citation type="journal article" date="2009" name="Stand. Genomic Sci.">
        <title>Complete genome sequence of Catenulispora acidiphila type strain (ID 139908).</title>
        <authorList>
            <person name="Copeland A."/>
            <person name="Lapidus A."/>
            <person name="Glavina Del Rio T."/>
            <person name="Nolan M."/>
            <person name="Lucas S."/>
            <person name="Chen F."/>
            <person name="Tice H."/>
            <person name="Cheng J.F."/>
            <person name="Bruce D."/>
            <person name="Goodwin L."/>
            <person name="Pitluck S."/>
            <person name="Mikhailova N."/>
            <person name="Pati A."/>
            <person name="Ivanova N."/>
            <person name="Mavromatis K."/>
            <person name="Chen A."/>
            <person name="Palaniappan K."/>
            <person name="Chain P."/>
            <person name="Land M."/>
            <person name="Hauser L."/>
            <person name="Chang Y.J."/>
            <person name="Jeffries C.D."/>
            <person name="Chertkov O."/>
            <person name="Brettin T."/>
            <person name="Detter J.C."/>
            <person name="Han C."/>
            <person name="Ali Z."/>
            <person name="Tindall B.J."/>
            <person name="Goker M."/>
            <person name="Bristow J."/>
            <person name="Eisen J.A."/>
            <person name="Markowitz V."/>
            <person name="Hugenholtz P."/>
            <person name="Kyrpides N.C."/>
            <person name="Klenk H.P."/>
        </authorList>
    </citation>
    <scope>NUCLEOTIDE SEQUENCE [LARGE SCALE GENOMIC DNA]</scope>
    <source>
        <strain evidence="3">DSM 44928 / JCM 14897 / NBRC 102108 / NRRL B-24433 / ID139908</strain>
    </source>
</reference>
<dbReference type="RefSeq" id="WP_015795869.1">
    <property type="nucleotide sequence ID" value="NC_013131.1"/>
</dbReference>
<evidence type="ECO:0000313" key="2">
    <source>
        <dbReference type="EMBL" id="ACU76141.1"/>
    </source>
</evidence>